<evidence type="ECO:0000313" key="1">
    <source>
        <dbReference type="EMBL" id="GKV22562.1"/>
    </source>
</evidence>
<accession>A0AAV5KD82</accession>
<dbReference type="EMBL" id="BPVZ01000060">
    <property type="protein sequence ID" value="GKV22562.1"/>
    <property type="molecule type" value="Genomic_DNA"/>
</dbReference>
<name>A0AAV5KD82_9ROSI</name>
<protein>
    <submittedName>
        <fullName evidence="1">Uncharacterized protein</fullName>
    </submittedName>
</protein>
<comment type="caution">
    <text evidence="1">The sequence shown here is derived from an EMBL/GenBank/DDBJ whole genome shotgun (WGS) entry which is preliminary data.</text>
</comment>
<gene>
    <name evidence="1" type="ORF">SLEP1_g32424</name>
</gene>
<sequence>MFPPNGRVRANGLHCAPAHGHLIAFSPKTWFSSNAAPANIMIVGPANVDLVMMDDLLLLPAHPDNPCP</sequence>
<dbReference type="Proteomes" id="UP001054252">
    <property type="component" value="Unassembled WGS sequence"/>
</dbReference>
<reference evidence="1 2" key="1">
    <citation type="journal article" date="2021" name="Commun. Biol.">
        <title>The genome of Shorea leprosula (Dipterocarpaceae) highlights the ecological relevance of drought in aseasonal tropical rainforests.</title>
        <authorList>
            <person name="Ng K.K.S."/>
            <person name="Kobayashi M.J."/>
            <person name="Fawcett J.A."/>
            <person name="Hatakeyama M."/>
            <person name="Paape T."/>
            <person name="Ng C.H."/>
            <person name="Ang C.C."/>
            <person name="Tnah L.H."/>
            <person name="Lee C.T."/>
            <person name="Nishiyama T."/>
            <person name="Sese J."/>
            <person name="O'Brien M.J."/>
            <person name="Copetti D."/>
            <person name="Mohd Noor M.I."/>
            <person name="Ong R.C."/>
            <person name="Putra M."/>
            <person name="Sireger I.Z."/>
            <person name="Indrioko S."/>
            <person name="Kosugi Y."/>
            <person name="Izuno A."/>
            <person name="Isagi Y."/>
            <person name="Lee S.L."/>
            <person name="Shimizu K.K."/>
        </authorList>
    </citation>
    <scope>NUCLEOTIDE SEQUENCE [LARGE SCALE GENOMIC DNA]</scope>
    <source>
        <strain evidence="1">214</strain>
    </source>
</reference>
<evidence type="ECO:0000313" key="2">
    <source>
        <dbReference type="Proteomes" id="UP001054252"/>
    </source>
</evidence>
<keyword evidence="2" id="KW-1185">Reference proteome</keyword>
<dbReference type="AlphaFoldDB" id="A0AAV5KD82"/>
<organism evidence="1 2">
    <name type="scientific">Rubroshorea leprosula</name>
    <dbReference type="NCBI Taxonomy" id="152421"/>
    <lineage>
        <taxon>Eukaryota</taxon>
        <taxon>Viridiplantae</taxon>
        <taxon>Streptophyta</taxon>
        <taxon>Embryophyta</taxon>
        <taxon>Tracheophyta</taxon>
        <taxon>Spermatophyta</taxon>
        <taxon>Magnoliopsida</taxon>
        <taxon>eudicotyledons</taxon>
        <taxon>Gunneridae</taxon>
        <taxon>Pentapetalae</taxon>
        <taxon>rosids</taxon>
        <taxon>malvids</taxon>
        <taxon>Malvales</taxon>
        <taxon>Dipterocarpaceae</taxon>
        <taxon>Rubroshorea</taxon>
    </lineage>
</organism>
<proteinExistence type="predicted"/>